<dbReference type="PANTHER" id="PTHR42751">
    <property type="entry name" value="SODIUM/HYDROGEN EXCHANGER FAMILY/TRKA DOMAIN PROTEIN"/>
    <property type="match status" value="1"/>
</dbReference>
<dbReference type="Proteomes" id="UP000319619">
    <property type="component" value="Unassembled WGS sequence"/>
</dbReference>
<feature type="transmembrane region" description="Helical" evidence="7">
    <location>
        <begin position="116"/>
        <end position="136"/>
    </location>
</feature>
<dbReference type="Gene3D" id="1.20.1530.20">
    <property type="match status" value="1"/>
</dbReference>
<dbReference type="AlphaFoldDB" id="A0A532V503"/>
<feature type="transmembrane region" description="Helical" evidence="7">
    <location>
        <begin position="361"/>
        <end position="391"/>
    </location>
</feature>
<evidence type="ECO:0000256" key="3">
    <source>
        <dbReference type="ARBA" id="ARBA00022448"/>
    </source>
</evidence>
<name>A0A532V503_UNCL8</name>
<keyword evidence="3" id="KW-0813">Transport</keyword>
<evidence type="ECO:0000256" key="6">
    <source>
        <dbReference type="ARBA" id="ARBA00023136"/>
    </source>
</evidence>
<dbReference type="InterPro" id="IPR006153">
    <property type="entry name" value="Cation/H_exchanger_TM"/>
</dbReference>
<feature type="transmembrane region" description="Helical" evidence="7">
    <location>
        <begin position="183"/>
        <end position="208"/>
    </location>
</feature>
<comment type="similarity">
    <text evidence="2">Belongs to the monovalent cation:proton antiporter 2 (CPA2) transporter (TC 2.A.37) family.</text>
</comment>
<evidence type="ECO:0000256" key="1">
    <source>
        <dbReference type="ARBA" id="ARBA00004141"/>
    </source>
</evidence>
<feature type="transmembrane region" description="Helical" evidence="7">
    <location>
        <begin position="85"/>
        <end position="110"/>
    </location>
</feature>
<keyword evidence="6 7" id="KW-0472">Membrane</keyword>
<dbReference type="Pfam" id="PF00999">
    <property type="entry name" value="Na_H_Exchanger"/>
    <property type="match status" value="1"/>
</dbReference>
<sequence length="550" mass="58772">MSFWTIVLDILILLFAAMVLGGICVRLRQNPIIGYLLAGMFLGPNALDLLPNYEAITAIAELGVALLLFVIGLEFSWRRLRSIGVIALGGGTLQVLVTAVLSAGVCRLLGFDLRLALTVGAIVALSSTAVVLRLLINRVEIDSIHGRNALGILLFQDIAVVPLVLLVTALGGGGSIGQIVWDMGRAVVVAALLVGTLYILLNYIVPLLLRTKEAARSRELPVLLAMVTAVGTGWVSHELGLSPVLGAFVAGMLLAESPFATQIRADVTPLRILFVTLFFSSIGAMSNPAWILEHWVLIVAVVAAIMIGKAIVVTAVTLLFSTSLNHAVATGICLAQIGEFSFVLTEVAKEGQLISGDLFELIIAATIVTLFLTPYLIAVAPHAATAVGRLLPQRSSKLPRRAETSVLSGDKLRDHILIVGFGPAGKHAAEELMKGQKSIIVVELNPKTAADTHKYGFQTYIGDATRTEVLEHLQLEKAMAVVITVPDPSTVRQIIGQVHALSPDTIIVARARYHMYSSDFLRAGAHAVVDEEEEVGLLIAAEVQKRIVDY</sequence>
<organism evidence="9 10">
    <name type="scientific">candidate division LCP-89 bacterium B3_LCP</name>
    <dbReference type="NCBI Taxonomy" id="2012998"/>
    <lineage>
        <taxon>Bacteria</taxon>
        <taxon>Pseudomonadati</taxon>
        <taxon>Bacteria division LCP-89</taxon>
    </lineage>
</organism>
<feature type="transmembrane region" description="Helical" evidence="7">
    <location>
        <begin position="6"/>
        <end position="25"/>
    </location>
</feature>
<gene>
    <name evidence="9" type="ORF">CEE37_00940</name>
</gene>
<feature type="transmembrane region" description="Helical" evidence="7">
    <location>
        <begin position="297"/>
        <end position="320"/>
    </location>
</feature>
<evidence type="ECO:0000256" key="2">
    <source>
        <dbReference type="ARBA" id="ARBA00005551"/>
    </source>
</evidence>
<dbReference type="InterPro" id="IPR003148">
    <property type="entry name" value="RCK_N"/>
</dbReference>
<dbReference type="GO" id="GO:0006813">
    <property type="term" value="P:potassium ion transport"/>
    <property type="evidence" value="ECO:0007669"/>
    <property type="project" value="InterPro"/>
</dbReference>
<feature type="transmembrane region" description="Helical" evidence="7">
    <location>
        <begin position="32"/>
        <end position="50"/>
    </location>
</feature>
<feature type="transmembrane region" description="Helical" evidence="7">
    <location>
        <begin position="272"/>
        <end position="291"/>
    </location>
</feature>
<dbReference type="EMBL" id="NJBN01000001">
    <property type="protein sequence ID" value="TKJ42275.1"/>
    <property type="molecule type" value="Genomic_DNA"/>
</dbReference>
<dbReference type="GO" id="GO:0016020">
    <property type="term" value="C:membrane"/>
    <property type="evidence" value="ECO:0007669"/>
    <property type="project" value="UniProtKB-SubCell"/>
</dbReference>
<keyword evidence="5 7" id="KW-1133">Transmembrane helix</keyword>
<dbReference type="GO" id="GO:0015297">
    <property type="term" value="F:antiporter activity"/>
    <property type="evidence" value="ECO:0007669"/>
    <property type="project" value="InterPro"/>
</dbReference>
<evidence type="ECO:0000313" key="9">
    <source>
        <dbReference type="EMBL" id="TKJ42275.1"/>
    </source>
</evidence>
<dbReference type="Gene3D" id="3.40.50.720">
    <property type="entry name" value="NAD(P)-binding Rossmann-like Domain"/>
    <property type="match status" value="1"/>
</dbReference>
<proteinExistence type="inferred from homology"/>
<comment type="caution">
    <text evidence="9">The sequence shown here is derived from an EMBL/GenBank/DDBJ whole genome shotgun (WGS) entry which is preliminary data.</text>
</comment>
<accession>A0A532V503</accession>
<evidence type="ECO:0000256" key="7">
    <source>
        <dbReference type="SAM" id="Phobius"/>
    </source>
</evidence>
<comment type="subcellular location">
    <subcellularLocation>
        <location evidence="1">Membrane</location>
        <topology evidence="1">Multi-pass membrane protein</topology>
    </subcellularLocation>
</comment>
<dbReference type="PANTHER" id="PTHR42751:SF3">
    <property type="entry name" value="SODIUM_GLUTAMATE SYMPORTER"/>
    <property type="match status" value="1"/>
</dbReference>
<feature type="transmembrane region" description="Helical" evidence="7">
    <location>
        <begin position="56"/>
        <end position="73"/>
    </location>
</feature>
<dbReference type="PROSITE" id="PS51201">
    <property type="entry name" value="RCK_N"/>
    <property type="match status" value="1"/>
</dbReference>
<evidence type="ECO:0000256" key="5">
    <source>
        <dbReference type="ARBA" id="ARBA00022989"/>
    </source>
</evidence>
<evidence type="ECO:0000313" key="10">
    <source>
        <dbReference type="Proteomes" id="UP000319619"/>
    </source>
</evidence>
<reference evidence="9 10" key="1">
    <citation type="submission" date="2017-06" db="EMBL/GenBank/DDBJ databases">
        <title>Novel microbial phyla capable of carbon fixation and sulfur reduction in deep-sea sediments.</title>
        <authorList>
            <person name="Huang J."/>
            <person name="Baker B."/>
            <person name="Wang Y."/>
        </authorList>
    </citation>
    <scope>NUCLEOTIDE SEQUENCE [LARGE SCALE GENOMIC DNA]</scope>
    <source>
        <strain evidence="9">B3_LCP</strain>
    </source>
</reference>
<feature type="transmembrane region" description="Helical" evidence="7">
    <location>
        <begin position="327"/>
        <end position="345"/>
    </location>
</feature>
<evidence type="ECO:0000256" key="4">
    <source>
        <dbReference type="ARBA" id="ARBA00022692"/>
    </source>
</evidence>
<dbReference type="Pfam" id="PF02254">
    <property type="entry name" value="TrkA_N"/>
    <property type="match status" value="1"/>
</dbReference>
<keyword evidence="4 7" id="KW-0812">Transmembrane</keyword>
<dbReference type="InterPro" id="IPR036291">
    <property type="entry name" value="NAD(P)-bd_dom_sf"/>
</dbReference>
<protein>
    <submittedName>
        <fullName evidence="9">Sodium:proton exchanger</fullName>
    </submittedName>
</protein>
<dbReference type="SUPFAM" id="SSF51735">
    <property type="entry name" value="NAD(P)-binding Rossmann-fold domains"/>
    <property type="match status" value="1"/>
</dbReference>
<evidence type="ECO:0000259" key="8">
    <source>
        <dbReference type="PROSITE" id="PS51201"/>
    </source>
</evidence>
<feature type="domain" description="RCK N-terminal" evidence="8">
    <location>
        <begin position="413"/>
        <end position="533"/>
    </location>
</feature>
<feature type="transmembrane region" description="Helical" evidence="7">
    <location>
        <begin position="148"/>
        <end position="171"/>
    </location>
</feature>
<dbReference type="GO" id="GO:1902600">
    <property type="term" value="P:proton transmembrane transport"/>
    <property type="evidence" value="ECO:0007669"/>
    <property type="project" value="InterPro"/>
</dbReference>
<dbReference type="InterPro" id="IPR038770">
    <property type="entry name" value="Na+/solute_symporter_sf"/>
</dbReference>